<feature type="transmembrane region" description="Helical" evidence="11">
    <location>
        <begin position="26"/>
        <end position="47"/>
    </location>
</feature>
<dbReference type="STRING" id="874156.GCA_001021555_02175"/>
<dbReference type="OrthoDB" id="9805942at2"/>
<dbReference type="Gene3D" id="1.10.287.130">
    <property type="match status" value="1"/>
</dbReference>
<dbReference type="Pfam" id="PF00512">
    <property type="entry name" value="HisKA"/>
    <property type="match status" value="1"/>
</dbReference>
<dbReference type="PANTHER" id="PTHR45436">
    <property type="entry name" value="SENSOR HISTIDINE KINASE YKOH"/>
    <property type="match status" value="1"/>
</dbReference>
<dbReference type="CDD" id="cd00082">
    <property type="entry name" value="HisKA"/>
    <property type="match status" value="1"/>
</dbReference>
<dbReference type="Pfam" id="PF13756">
    <property type="entry name" value="Stimulus_sens_1"/>
    <property type="match status" value="1"/>
</dbReference>
<dbReference type="InterPro" id="IPR025919">
    <property type="entry name" value="Stimulus_sens_dom"/>
</dbReference>
<name>A0A0H0XMK0_9SPHN</name>
<dbReference type="PRINTS" id="PR00344">
    <property type="entry name" value="BCTRLSENSOR"/>
</dbReference>
<dbReference type="PATRIC" id="fig|874156.12.peg.2318"/>
<dbReference type="InterPro" id="IPR003661">
    <property type="entry name" value="HisK_dim/P_dom"/>
</dbReference>
<evidence type="ECO:0000256" key="1">
    <source>
        <dbReference type="ARBA" id="ARBA00000085"/>
    </source>
</evidence>
<dbReference type="InterPro" id="IPR025908">
    <property type="entry name" value="Sensor_TM1"/>
</dbReference>
<evidence type="ECO:0000256" key="8">
    <source>
        <dbReference type="ARBA" id="ARBA00022989"/>
    </source>
</evidence>
<evidence type="ECO:0000256" key="4">
    <source>
        <dbReference type="ARBA" id="ARBA00022553"/>
    </source>
</evidence>
<dbReference type="InterPro" id="IPR003594">
    <property type="entry name" value="HATPase_dom"/>
</dbReference>
<reference evidence="14 15" key="1">
    <citation type="submission" date="2015-04" db="EMBL/GenBank/DDBJ databases">
        <title>The draft genome sequence of Erythrobacter marinus HWDM-33.</title>
        <authorList>
            <person name="Zhuang L."/>
            <person name="Liu Y."/>
            <person name="Shao Z."/>
        </authorList>
    </citation>
    <scope>NUCLEOTIDE SEQUENCE [LARGE SCALE GENOMIC DNA]</scope>
    <source>
        <strain evidence="14 15">HWDM-33</strain>
    </source>
</reference>
<keyword evidence="4" id="KW-0597">Phosphoprotein</keyword>
<proteinExistence type="predicted"/>
<dbReference type="InterPro" id="IPR003660">
    <property type="entry name" value="HAMP_dom"/>
</dbReference>
<organism evidence="14 15">
    <name type="scientific">Aurantiacibacter marinus</name>
    <dbReference type="NCBI Taxonomy" id="874156"/>
    <lineage>
        <taxon>Bacteria</taxon>
        <taxon>Pseudomonadati</taxon>
        <taxon>Pseudomonadota</taxon>
        <taxon>Alphaproteobacteria</taxon>
        <taxon>Sphingomonadales</taxon>
        <taxon>Erythrobacteraceae</taxon>
        <taxon>Aurantiacibacter</taxon>
    </lineage>
</organism>
<comment type="catalytic activity">
    <reaction evidence="1">
        <text>ATP + protein L-histidine = ADP + protein N-phospho-L-histidine.</text>
        <dbReference type="EC" id="2.7.13.3"/>
    </reaction>
</comment>
<dbReference type="Gene3D" id="3.30.565.10">
    <property type="entry name" value="Histidine kinase-like ATPase, C-terminal domain"/>
    <property type="match status" value="1"/>
</dbReference>
<dbReference type="InterPro" id="IPR005467">
    <property type="entry name" value="His_kinase_dom"/>
</dbReference>
<keyword evidence="6 11" id="KW-0812">Transmembrane</keyword>
<dbReference type="SMART" id="SM00387">
    <property type="entry name" value="HATPase_c"/>
    <property type="match status" value="1"/>
</dbReference>
<evidence type="ECO:0000256" key="10">
    <source>
        <dbReference type="ARBA" id="ARBA00023136"/>
    </source>
</evidence>
<evidence type="ECO:0000256" key="9">
    <source>
        <dbReference type="ARBA" id="ARBA00023012"/>
    </source>
</evidence>
<feature type="domain" description="HAMP" evidence="13">
    <location>
        <begin position="238"/>
        <end position="293"/>
    </location>
</feature>
<dbReference type="CDD" id="cd06225">
    <property type="entry name" value="HAMP"/>
    <property type="match status" value="1"/>
</dbReference>
<dbReference type="Proteomes" id="UP000053455">
    <property type="component" value="Unassembled WGS sequence"/>
</dbReference>
<accession>A0A0H0XMK0</accession>
<dbReference type="InterPro" id="IPR036890">
    <property type="entry name" value="HATPase_C_sf"/>
</dbReference>
<feature type="domain" description="Histidine kinase" evidence="12">
    <location>
        <begin position="301"/>
        <end position="519"/>
    </location>
</feature>
<evidence type="ECO:0000313" key="14">
    <source>
        <dbReference type="EMBL" id="KLI63251.1"/>
    </source>
</evidence>
<keyword evidence="7 14" id="KW-0418">Kinase</keyword>
<evidence type="ECO:0000256" key="6">
    <source>
        <dbReference type="ARBA" id="ARBA00022692"/>
    </source>
</evidence>
<evidence type="ECO:0000259" key="13">
    <source>
        <dbReference type="PROSITE" id="PS50885"/>
    </source>
</evidence>
<dbReference type="InterPro" id="IPR004358">
    <property type="entry name" value="Sig_transdc_His_kin-like_C"/>
</dbReference>
<evidence type="ECO:0000256" key="3">
    <source>
        <dbReference type="ARBA" id="ARBA00012438"/>
    </source>
</evidence>
<dbReference type="RefSeq" id="WP_047094143.1">
    <property type="nucleotide sequence ID" value="NZ_LBHU01000003.1"/>
</dbReference>
<dbReference type="SUPFAM" id="SSF158472">
    <property type="entry name" value="HAMP domain-like"/>
    <property type="match status" value="1"/>
</dbReference>
<evidence type="ECO:0000259" key="12">
    <source>
        <dbReference type="PROSITE" id="PS50109"/>
    </source>
</evidence>
<dbReference type="Gene3D" id="6.10.340.10">
    <property type="match status" value="1"/>
</dbReference>
<protein>
    <recommendedName>
        <fullName evidence="3">histidine kinase</fullName>
        <ecNumber evidence="3">2.7.13.3</ecNumber>
    </recommendedName>
</protein>
<dbReference type="Pfam" id="PF00672">
    <property type="entry name" value="HAMP"/>
    <property type="match status" value="1"/>
</dbReference>
<dbReference type="EMBL" id="LBHU01000003">
    <property type="protein sequence ID" value="KLI63251.1"/>
    <property type="molecule type" value="Genomic_DNA"/>
</dbReference>
<dbReference type="CDD" id="cd00075">
    <property type="entry name" value="HATPase"/>
    <property type="match status" value="1"/>
</dbReference>
<evidence type="ECO:0000256" key="2">
    <source>
        <dbReference type="ARBA" id="ARBA00004370"/>
    </source>
</evidence>
<keyword evidence="5" id="KW-0808">Transferase</keyword>
<keyword evidence="10 11" id="KW-0472">Membrane</keyword>
<dbReference type="InterPro" id="IPR050428">
    <property type="entry name" value="TCS_sensor_his_kinase"/>
</dbReference>
<dbReference type="SMART" id="SM00388">
    <property type="entry name" value="HisKA"/>
    <property type="match status" value="1"/>
</dbReference>
<dbReference type="PROSITE" id="PS50885">
    <property type="entry name" value="HAMP"/>
    <property type="match status" value="1"/>
</dbReference>
<dbReference type="EC" id="2.7.13.3" evidence="3"/>
<dbReference type="SUPFAM" id="SSF55874">
    <property type="entry name" value="ATPase domain of HSP90 chaperone/DNA topoisomerase II/histidine kinase"/>
    <property type="match status" value="1"/>
</dbReference>
<dbReference type="Pfam" id="PF02518">
    <property type="entry name" value="HATPase_c"/>
    <property type="match status" value="1"/>
</dbReference>
<dbReference type="PROSITE" id="PS50109">
    <property type="entry name" value="HIS_KIN"/>
    <property type="match status" value="1"/>
</dbReference>
<evidence type="ECO:0000256" key="11">
    <source>
        <dbReference type="SAM" id="Phobius"/>
    </source>
</evidence>
<evidence type="ECO:0000256" key="7">
    <source>
        <dbReference type="ARBA" id="ARBA00022777"/>
    </source>
</evidence>
<dbReference type="AlphaFoldDB" id="A0A0H0XMK0"/>
<dbReference type="GO" id="GO:0000155">
    <property type="term" value="F:phosphorelay sensor kinase activity"/>
    <property type="evidence" value="ECO:0007669"/>
    <property type="project" value="InterPro"/>
</dbReference>
<gene>
    <name evidence="14" type="ORF">AAV99_11295</name>
</gene>
<dbReference type="SUPFAM" id="SSF47384">
    <property type="entry name" value="Homodimeric domain of signal transducing histidine kinase"/>
    <property type="match status" value="1"/>
</dbReference>
<dbReference type="Pfam" id="PF13755">
    <property type="entry name" value="Sensor_TM1"/>
    <property type="match status" value="1"/>
</dbReference>
<comment type="caution">
    <text evidence="14">The sequence shown here is derived from an EMBL/GenBank/DDBJ whole genome shotgun (WGS) entry which is preliminary data.</text>
</comment>
<comment type="subcellular location">
    <subcellularLocation>
        <location evidence="2">Membrane</location>
    </subcellularLocation>
</comment>
<keyword evidence="8 11" id="KW-1133">Transmembrane helix</keyword>
<evidence type="ECO:0000256" key="5">
    <source>
        <dbReference type="ARBA" id="ARBA00022679"/>
    </source>
</evidence>
<dbReference type="InterPro" id="IPR036097">
    <property type="entry name" value="HisK_dim/P_sf"/>
</dbReference>
<keyword evidence="9" id="KW-0902">Two-component regulatory system</keyword>
<keyword evidence="15" id="KW-1185">Reference proteome</keyword>
<dbReference type="GO" id="GO:0016020">
    <property type="term" value="C:membrane"/>
    <property type="evidence" value="ECO:0007669"/>
    <property type="project" value="UniProtKB-SubCell"/>
</dbReference>
<dbReference type="SMART" id="SM00304">
    <property type="entry name" value="HAMP"/>
    <property type="match status" value="1"/>
</dbReference>
<evidence type="ECO:0000313" key="15">
    <source>
        <dbReference type="Proteomes" id="UP000053455"/>
    </source>
</evidence>
<feature type="transmembrane region" description="Helical" evidence="11">
    <location>
        <begin position="218"/>
        <end position="237"/>
    </location>
</feature>
<sequence length="523" mass="57022">MAEETEEASRLERLAFPIGTSLTKRILAVNLIPLLVLAGSLFFLDSYRRQLLDERFKLARIEAQITAEALAGANVARQEALLSQIGREQSMRLRMYDGDGKLIADSFLLDDPSFAFDDPVAEPLLEDVARWTDDAVNVVVGAPVAPAYIEPESTDADAWPELARVRQQGLSQIELRRAPDGTPVINAAAPVGSNGASLLTTRNAVDITQAVRSARSSLMTIILLTLLVSTVLSLYLASTIIDPLRRLVRATQRVRLGRERDIEVPRMQERGDEIGMLARAVSDMTATLRHRIDAVESFAADVAHEIKNPLASLRSATESMPKVTDPDLLAQLVDVAAHDVQRIDRLVSEISEASRIDAELSRAKFEPVDLCLLFANVVARKQDRGETRGCQIEVQRQQTPARVMGVPIRLERVAENLLDNAISFSPEGGRILVSITQADGRVAASVCDEGPGIPEDAREKVFRRFHSHRPDEESFGNHSGLGLAIGRTIAEAHDGTLRVEDAPAELGGACLTLELPAARTPGV</sequence>
<dbReference type="PANTHER" id="PTHR45436:SF5">
    <property type="entry name" value="SENSOR HISTIDINE KINASE TRCS"/>
    <property type="match status" value="1"/>
</dbReference>